<feature type="transmembrane region" description="Helical" evidence="1">
    <location>
        <begin position="29"/>
        <end position="47"/>
    </location>
</feature>
<evidence type="ECO:0000313" key="3">
    <source>
        <dbReference type="Proteomes" id="UP000199608"/>
    </source>
</evidence>
<sequence length="484" mass="50559">MTGIISLILFFLILLSSFRQWIRQDVLPLQSVLVLGSIALVAMAMIFKPEFRISQFFSAATLHPITATLAGFLLAGSVDAAGGFKAAATILTKLSRGRILGLSGTIILLVNIPTIFAMPCGRIWAAALIPATIMFGIEVARMQNRPSIVPAVVFGLIVNAAASCGPSPLGGIGMIVEGTAGYNLHSFSNSQQISIMVITILTMFLVAFFSRININPDKFQTDHQKGKALPDSAYFAFFLYMIGLGAVFIFEPPIPIQTVLLIMTIMVMIVGNVGFKSLVAGIIIHPVTAMVAGFMMAGALLVTGGFDALTSLLVWFAANTPLGFIGVGVILVYIPVIFPMPCGRITAAALLPGVIMFGTQVSKSTGIEHCLPVMLVGFVICCAASCAPSPLGGIGGIGEGNLRLKSGITANALQISILLGTPVAGLIVAGIGLTSNLFLTGEMIVSICFGIICGIFTNILTGYKPHKPGGILGGTIVGVLIMVL</sequence>
<keyword evidence="3" id="KW-1185">Reference proteome</keyword>
<dbReference type="RefSeq" id="WP_092229533.1">
    <property type="nucleotide sequence ID" value="NZ_FNLL01000001.1"/>
</dbReference>
<proteinExistence type="predicted"/>
<feature type="transmembrane region" description="Helical" evidence="1">
    <location>
        <begin position="123"/>
        <end position="140"/>
    </location>
</feature>
<feature type="transmembrane region" description="Helical" evidence="1">
    <location>
        <begin position="233"/>
        <end position="250"/>
    </location>
</feature>
<feature type="transmembrane region" description="Helical" evidence="1">
    <location>
        <begin position="152"/>
        <end position="173"/>
    </location>
</feature>
<keyword evidence="1" id="KW-0472">Membrane</keyword>
<feature type="transmembrane region" description="Helical" evidence="1">
    <location>
        <begin position="410"/>
        <end position="431"/>
    </location>
</feature>
<feature type="transmembrane region" description="Helical" evidence="1">
    <location>
        <begin position="287"/>
        <end position="306"/>
    </location>
</feature>
<evidence type="ECO:0000313" key="2">
    <source>
        <dbReference type="EMBL" id="SDT84269.1"/>
    </source>
</evidence>
<keyword evidence="1" id="KW-1133">Transmembrane helix</keyword>
<feature type="transmembrane region" description="Helical" evidence="1">
    <location>
        <begin position="256"/>
        <end position="275"/>
    </location>
</feature>
<organism evidence="2 3">
    <name type="scientific">Desulfobacula phenolica</name>
    <dbReference type="NCBI Taxonomy" id="90732"/>
    <lineage>
        <taxon>Bacteria</taxon>
        <taxon>Pseudomonadati</taxon>
        <taxon>Thermodesulfobacteriota</taxon>
        <taxon>Desulfobacteria</taxon>
        <taxon>Desulfobacterales</taxon>
        <taxon>Desulfobacteraceae</taxon>
        <taxon>Desulfobacula</taxon>
    </lineage>
</organism>
<reference evidence="3" key="1">
    <citation type="submission" date="2016-10" db="EMBL/GenBank/DDBJ databases">
        <authorList>
            <person name="Varghese N."/>
            <person name="Submissions S."/>
        </authorList>
    </citation>
    <scope>NUCLEOTIDE SEQUENCE [LARGE SCALE GENOMIC DNA]</scope>
    <source>
        <strain evidence="3">DSM 3384</strain>
    </source>
</reference>
<feature type="transmembrane region" description="Helical" evidence="1">
    <location>
        <begin position="374"/>
        <end position="398"/>
    </location>
</feature>
<feature type="transmembrane region" description="Helical" evidence="1">
    <location>
        <begin position="193"/>
        <end position="212"/>
    </location>
</feature>
<protein>
    <submittedName>
        <fullName evidence="2">Uncharacterized protein</fullName>
    </submittedName>
</protein>
<keyword evidence="1" id="KW-0812">Transmembrane</keyword>
<feature type="transmembrane region" description="Helical" evidence="1">
    <location>
        <begin position="99"/>
        <end position="117"/>
    </location>
</feature>
<evidence type="ECO:0000256" key="1">
    <source>
        <dbReference type="SAM" id="Phobius"/>
    </source>
</evidence>
<dbReference type="AlphaFoldDB" id="A0A1H2DN58"/>
<accession>A0A1H2DN58</accession>
<feature type="transmembrane region" description="Helical" evidence="1">
    <location>
        <begin position="443"/>
        <end position="463"/>
    </location>
</feature>
<feature type="transmembrane region" description="Helical" evidence="1">
    <location>
        <begin position="345"/>
        <end position="362"/>
    </location>
</feature>
<name>A0A1H2DN58_9BACT</name>
<dbReference type="Proteomes" id="UP000199608">
    <property type="component" value="Unassembled WGS sequence"/>
</dbReference>
<feature type="transmembrane region" description="Helical" evidence="1">
    <location>
        <begin position="312"/>
        <end position="338"/>
    </location>
</feature>
<dbReference type="EMBL" id="FNLL01000001">
    <property type="protein sequence ID" value="SDT84269.1"/>
    <property type="molecule type" value="Genomic_DNA"/>
</dbReference>
<gene>
    <name evidence="2" type="ORF">SAMN04487931_101183</name>
</gene>